<evidence type="ECO:0000256" key="1">
    <source>
        <dbReference type="SAM" id="MobiDB-lite"/>
    </source>
</evidence>
<evidence type="ECO:0000313" key="2">
    <source>
        <dbReference type="EMBL" id="CAK0771388.1"/>
    </source>
</evidence>
<dbReference type="EMBL" id="CAUYUE010000005">
    <property type="protein sequence ID" value="CAK0771388.1"/>
    <property type="molecule type" value="Genomic_DNA"/>
</dbReference>
<keyword evidence="3" id="KW-1185">Reference proteome</keyword>
<comment type="caution">
    <text evidence="2">The sequence shown here is derived from an EMBL/GenBank/DDBJ whole genome shotgun (WGS) entry which is preliminary data.</text>
</comment>
<sequence length="361" mass="38695">MIPLLILAAGAAALELKRLAKRPQGIEETRALLEKEKHLTQVLQELRKELEKERDEHAAAAARGDAMQQQAEALSEEKRKLEGLRDELSSEVAALSQRAEALAESAEALLSEKYSAQKKLEALKVESEQDAAKRAEQEEELRREVAEALESFGTGELDAESLLAELHDLGIKVNCTAEQLLTRRSADTSEGQQQHDWRQSARLLCGSSEQIARLIAPGSLSPAPSIDRAAAAMRGVSMTPRDASMGTPRLGLTSSAVAALTPRLFTAKAAAKEVLPTAAKLSELKENQRPAVYNVEASALHFSKPSKGAAACRPPTVPKLGLNVALGSSSIPATEPASLASYAFPSDVESAHPSTEVIHRP</sequence>
<name>A0AAV1I1B4_9CHLO</name>
<dbReference type="AlphaFoldDB" id="A0AAV1I1B4"/>
<organism evidence="2 3">
    <name type="scientific">Coccomyxa viridis</name>
    <dbReference type="NCBI Taxonomy" id="1274662"/>
    <lineage>
        <taxon>Eukaryota</taxon>
        <taxon>Viridiplantae</taxon>
        <taxon>Chlorophyta</taxon>
        <taxon>core chlorophytes</taxon>
        <taxon>Trebouxiophyceae</taxon>
        <taxon>Trebouxiophyceae incertae sedis</taxon>
        <taxon>Coccomyxaceae</taxon>
        <taxon>Coccomyxa</taxon>
    </lineage>
</organism>
<proteinExistence type="predicted"/>
<reference evidence="2 3" key="1">
    <citation type="submission" date="2023-10" db="EMBL/GenBank/DDBJ databases">
        <authorList>
            <person name="Maclean D."/>
            <person name="Macfadyen A."/>
        </authorList>
    </citation>
    <scope>NUCLEOTIDE SEQUENCE [LARGE SCALE GENOMIC DNA]</scope>
</reference>
<feature type="compositionally biased region" description="Low complexity" evidence="1">
    <location>
        <begin position="59"/>
        <end position="71"/>
    </location>
</feature>
<accession>A0AAV1I1B4</accession>
<dbReference type="Proteomes" id="UP001314263">
    <property type="component" value="Unassembled WGS sequence"/>
</dbReference>
<feature type="region of interest" description="Disordered" evidence="1">
    <location>
        <begin position="50"/>
        <end position="75"/>
    </location>
</feature>
<protein>
    <submittedName>
        <fullName evidence="2">Uncharacterized protein</fullName>
    </submittedName>
</protein>
<gene>
    <name evidence="2" type="ORF">CVIRNUC_003856</name>
</gene>
<evidence type="ECO:0000313" key="3">
    <source>
        <dbReference type="Proteomes" id="UP001314263"/>
    </source>
</evidence>